<keyword evidence="5" id="KW-1185">Reference proteome</keyword>
<organism evidence="4 5">
    <name type="scientific">Grallaria varia</name>
    <name type="common">variegated antpitta</name>
    <dbReference type="NCBI Taxonomy" id="117165"/>
    <lineage>
        <taxon>Eukaryota</taxon>
        <taxon>Metazoa</taxon>
        <taxon>Chordata</taxon>
        <taxon>Craniata</taxon>
        <taxon>Vertebrata</taxon>
        <taxon>Euteleostomi</taxon>
        <taxon>Archelosauria</taxon>
        <taxon>Archosauria</taxon>
        <taxon>Dinosauria</taxon>
        <taxon>Saurischia</taxon>
        <taxon>Theropoda</taxon>
        <taxon>Coelurosauria</taxon>
        <taxon>Aves</taxon>
        <taxon>Neognathae</taxon>
        <taxon>Neoaves</taxon>
        <taxon>Telluraves</taxon>
        <taxon>Australaves</taxon>
        <taxon>Passeriformes</taxon>
        <taxon>Formicariidae</taxon>
        <taxon>Grallaria</taxon>
    </lineage>
</organism>
<comment type="caution">
    <text evidence="4">The sequence shown here is derived from an EMBL/GenBank/DDBJ whole genome shotgun (WGS) entry which is preliminary data.</text>
</comment>
<dbReference type="GO" id="GO:0004888">
    <property type="term" value="F:transmembrane signaling receptor activity"/>
    <property type="evidence" value="ECO:0007669"/>
    <property type="project" value="TreeGrafter"/>
</dbReference>
<evidence type="ECO:0000313" key="5">
    <source>
        <dbReference type="Proteomes" id="UP000591535"/>
    </source>
</evidence>
<feature type="domain" description="Immunoglobulin" evidence="3">
    <location>
        <begin position="13"/>
        <end position="94"/>
    </location>
</feature>
<dbReference type="GO" id="GO:0006955">
    <property type="term" value="P:immune response"/>
    <property type="evidence" value="ECO:0007669"/>
    <property type="project" value="TreeGrafter"/>
</dbReference>
<protein>
    <submittedName>
        <fullName evidence="4">FCRLA protein</fullName>
    </submittedName>
</protein>
<dbReference type="InterPro" id="IPR050488">
    <property type="entry name" value="Ig_Fc_receptor"/>
</dbReference>
<dbReference type="InterPro" id="IPR003599">
    <property type="entry name" value="Ig_sub"/>
</dbReference>
<accession>A0A7K8ZRZ6</accession>
<dbReference type="PANTHER" id="PTHR11481:SF64">
    <property type="entry name" value="FC RECEPTOR-LIKE PROTEIN 4"/>
    <property type="match status" value="1"/>
</dbReference>
<dbReference type="Pfam" id="PF13895">
    <property type="entry name" value="Ig_2"/>
    <property type="match status" value="1"/>
</dbReference>
<feature type="non-terminal residue" evidence="4">
    <location>
        <position position="1"/>
    </location>
</feature>
<dbReference type="Proteomes" id="UP000591535">
    <property type="component" value="Unassembled WGS sequence"/>
</dbReference>
<keyword evidence="2" id="KW-1015">Disulfide bond</keyword>
<dbReference type="SUPFAM" id="SSF48726">
    <property type="entry name" value="Immunoglobulin"/>
    <property type="match status" value="1"/>
</dbReference>
<keyword evidence="1" id="KW-0732">Signal</keyword>
<dbReference type="GO" id="GO:0009897">
    <property type="term" value="C:external side of plasma membrane"/>
    <property type="evidence" value="ECO:0007669"/>
    <property type="project" value="TreeGrafter"/>
</dbReference>
<evidence type="ECO:0000256" key="2">
    <source>
        <dbReference type="ARBA" id="ARBA00023157"/>
    </source>
</evidence>
<dbReference type="EMBL" id="VWZG01005557">
    <property type="protein sequence ID" value="NXG18581.1"/>
    <property type="molecule type" value="Genomic_DNA"/>
</dbReference>
<dbReference type="SMART" id="SM00409">
    <property type="entry name" value="IG"/>
    <property type="match status" value="1"/>
</dbReference>
<gene>
    <name evidence="4" type="primary">Fcrla</name>
    <name evidence="4" type="ORF">GRAVAR_R15090</name>
</gene>
<dbReference type="Gene3D" id="2.60.40.10">
    <property type="entry name" value="Immunoglobulins"/>
    <property type="match status" value="1"/>
</dbReference>
<evidence type="ECO:0000313" key="4">
    <source>
        <dbReference type="EMBL" id="NXG18581.1"/>
    </source>
</evidence>
<evidence type="ECO:0000259" key="3">
    <source>
        <dbReference type="SMART" id="SM00409"/>
    </source>
</evidence>
<name>A0A7K8ZRZ6_9PASS</name>
<reference evidence="4 5" key="1">
    <citation type="submission" date="2019-09" db="EMBL/GenBank/DDBJ databases">
        <title>Bird 10,000 Genomes (B10K) Project - Family phase.</title>
        <authorList>
            <person name="Zhang G."/>
        </authorList>
    </citation>
    <scope>NUCLEOTIDE SEQUENCE [LARGE SCALE GENOMIC DNA]</scope>
    <source>
        <strain evidence="4">B10K-DU-001-02</strain>
        <tissue evidence="4">Muscle</tissue>
    </source>
</reference>
<sequence>GHPCPADWLVLHVPARRLLEGDTVTLRCRREWEWKTTKVQFYHEEKHLGGLEGTELSLSPLQLHHSGQYQCWGRVVFSLSPSWEESTPVTLRVHGEHPIAHNPE</sequence>
<feature type="non-terminal residue" evidence="4">
    <location>
        <position position="104"/>
    </location>
</feature>
<dbReference type="PANTHER" id="PTHR11481">
    <property type="entry name" value="IMMUNOGLOBULIN FC RECEPTOR"/>
    <property type="match status" value="1"/>
</dbReference>
<proteinExistence type="predicted"/>
<dbReference type="InterPro" id="IPR036179">
    <property type="entry name" value="Ig-like_dom_sf"/>
</dbReference>
<dbReference type="InterPro" id="IPR013783">
    <property type="entry name" value="Ig-like_fold"/>
</dbReference>
<evidence type="ECO:0000256" key="1">
    <source>
        <dbReference type="ARBA" id="ARBA00022729"/>
    </source>
</evidence>
<dbReference type="GO" id="GO:0007166">
    <property type="term" value="P:cell surface receptor signaling pathway"/>
    <property type="evidence" value="ECO:0007669"/>
    <property type="project" value="TreeGrafter"/>
</dbReference>
<dbReference type="AlphaFoldDB" id="A0A7K8ZRZ6"/>